<evidence type="ECO:0000256" key="4">
    <source>
        <dbReference type="ARBA" id="ARBA00022807"/>
    </source>
</evidence>
<dbReference type="Proteomes" id="UP000189911">
    <property type="component" value="Chromosome G"/>
</dbReference>
<dbReference type="Gene3D" id="2.60.120.380">
    <property type="match status" value="1"/>
</dbReference>
<dbReference type="PANTHER" id="PTHR46143:SF1">
    <property type="entry name" value="CALPAIN-7"/>
    <property type="match status" value="1"/>
</dbReference>
<dbReference type="InterPro" id="IPR051297">
    <property type="entry name" value="PalB/RIM13"/>
</dbReference>
<evidence type="ECO:0000313" key="6">
    <source>
        <dbReference type="EMBL" id="SCV05081.1"/>
    </source>
</evidence>
<evidence type="ECO:0000256" key="5">
    <source>
        <dbReference type="ARBA" id="ARBA00042255"/>
    </source>
</evidence>
<dbReference type="EMBL" id="LT598453">
    <property type="protein sequence ID" value="SCV05081.1"/>
    <property type="molecule type" value="Genomic_DNA"/>
</dbReference>
<evidence type="ECO:0000256" key="3">
    <source>
        <dbReference type="ARBA" id="ARBA00022801"/>
    </source>
</evidence>
<dbReference type="PANTHER" id="PTHR46143">
    <property type="entry name" value="CALPAIN-7"/>
    <property type="match status" value="1"/>
</dbReference>
<dbReference type="InterPro" id="IPR036213">
    <property type="entry name" value="Calpain_III_sf"/>
</dbReference>
<accession>A0A1G4KKY9</accession>
<dbReference type="SUPFAM" id="SSF49758">
    <property type="entry name" value="Calpain large subunit, middle domain (domain III)"/>
    <property type="match status" value="1"/>
</dbReference>
<gene>
    <name evidence="6" type="ORF">LANO_0G18052G</name>
</gene>
<keyword evidence="4" id="KW-0788">Thiol protease</keyword>
<keyword evidence="7" id="KW-1185">Reference proteome</keyword>
<evidence type="ECO:0000256" key="1">
    <source>
        <dbReference type="ARBA" id="ARBA00010193"/>
    </source>
</evidence>
<proteinExistence type="inferred from homology"/>
<dbReference type="SUPFAM" id="SSF54001">
    <property type="entry name" value="Cysteine proteinases"/>
    <property type="match status" value="1"/>
</dbReference>
<keyword evidence="2" id="KW-0645">Protease</keyword>
<dbReference type="GO" id="GO:0006508">
    <property type="term" value="P:proteolysis"/>
    <property type="evidence" value="ECO:0007669"/>
    <property type="project" value="UniProtKB-KW"/>
</dbReference>
<dbReference type="AlphaFoldDB" id="A0A1G4KKY9"/>
<dbReference type="OrthoDB" id="167576at2759"/>
<comment type="similarity">
    <text evidence="1">Belongs to the peptidase C2 family. PalB/RIM13 subfamily.</text>
</comment>
<reference evidence="7" key="1">
    <citation type="submission" date="2016-03" db="EMBL/GenBank/DDBJ databases">
        <authorList>
            <person name="Devillers Hugo."/>
        </authorList>
    </citation>
    <scope>NUCLEOTIDE SEQUENCE [LARGE SCALE GENOMIC DNA]</scope>
</reference>
<dbReference type="InterPro" id="IPR038765">
    <property type="entry name" value="Papain-like_cys_pep_sf"/>
</dbReference>
<sequence length="687" mass="78608">MDYGREEKFWRLFQAEIWRVLALGKDKQQWDALKKKMASEGQYRVLKVMQAVEPQMADVGFGMRYFWLTSVVNGRKYPPLAPEMGGSARWNQRVLSEQYRAPLEIHSAHEAPCNDIVQNPAINDCSFVASLINIKNKVPASLRIMSPMPSLYNLNLHFNGASNRLVQVDLAELRNRPSVISNDPLDAIFENAYLQVKNDSSFNYCGSNTAVDTFLLNGFIPEICKSDKSTFSKICKLFRSSACLISIGTGASVTDPQFLINHDYPVMDLTEDNLLVIRDPLNSQKVWNLQERAFFENFQVAYLNWNPALLFAKHQVQHFKYDITKSNTSSSPIDKPVFEIQNNSDKPEPAWILLERHINTSAIESDKCYVDETSYDLLPGYSGNGSNMGFHLLKLNLQPQEHKLVVCHSDISANYSLHFHHVSNLIQVHKFDKCKVLVSVQDEWNATDDCGPFSNSCYYMNPTFELIVRSTEQTTHYVNIQLISSGCALVNAQVFYLDDRELARPILFDSRYEEKIHCRRAIPLATNTSYQIVCSSYKKDNNSTFQLTVINSSRPQALHLKRIYPQFGPYKYRERRDFKWSPNSNRKKFTLSSNFTTAFQLRILRLQFSPALSIRVNVFTTDTKQSVVENKCFSTAPRHGLVISDAFISSRQSLTLLIEKDGPSQMLDETLMRLEVGSEFQIAIDEL</sequence>
<evidence type="ECO:0000313" key="7">
    <source>
        <dbReference type="Proteomes" id="UP000189911"/>
    </source>
</evidence>
<organism evidence="6 7">
    <name type="scientific">Lachancea nothofagi CBS 11611</name>
    <dbReference type="NCBI Taxonomy" id="1266666"/>
    <lineage>
        <taxon>Eukaryota</taxon>
        <taxon>Fungi</taxon>
        <taxon>Dikarya</taxon>
        <taxon>Ascomycota</taxon>
        <taxon>Saccharomycotina</taxon>
        <taxon>Saccharomycetes</taxon>
        <taxon>Saccharomycetales</taxon>
        <taxon>Saccharomycetaceae</taxon>
        <taxon>Lachancea</taxon>
    </lineage>
</organism>
<dbReference type="GO" id="GO:0004197">
    <property type="term" value="F:cysteine-type endopeptidase activity"/>
    <property type="evidence" value="ECO:0007669"/>
    <property type="project" value="TreeGrafter"/>
</dbReference>
<keyword evidence="3" id="KW-0378">Hydrolase</keyword>
<protein>
    <recommendedName>
        <fullName evidence="5">Cysteine protease RIM13</fullName>
    </recommendedName>
</protein>
<evidence type="ECO:0000256" key="2">
    <source>
        <dbReference type="ARBA" id="ARBA00022670"/>
    </source>
</evidence>
<name>A0A1G4KKY9_9SACH</name>